<dbReference type="Proteomes" id="UP000275078">
    <property type="component" value="Unassembled WGS sequence"/>
</dbReference>
<dbReference type="AlphaFoldDB" id="A0A3N4IPA5"/>
<feature type="region of interest" description="Disordered" evidence="1">
    <location>
        <begin position="418"/>
        <end position="439"/>
    </location>
</feature>
<organism evidence="3 4">
    <name type="scientific">Ascobolus immersus RN42</name>
    <dbReference type="NCBI Taxonomy" id="1160509"/>
    <lineage>
        <taxon>Eukaryota</taxon>
        <taxon>Fungi</taxon>
        <taxon>Dikarya</taxon>
        <taxon>Ascomycota</taxon>
        <taxon>Pezizomycotina</taxon>
        <taxon>Pezizomycetes</taxon>
        <taxon>Pezizales</taxon>
        <taxon>Ascobolaceae</taxon>
        <taxon>Ascobolus</taxon>
    </lineage>
</organism>
<protein>
    <submittedName>
        <fullName evidence="3">Uncharacterized protein</fullName>
    </submittedName>
</protein>
<feature type="region of interest" description="Disordered" evidence="1">
    <location>
        <begin position="357"/>
        <end position="400"/>
    </location>
</feature>
<feature type="compositionally biased region" description="Polar residues" evidence="1">
    <location>
        <begin position="67"/>
        <end position="76"/>
    </location>
</feature>
<feature type="transmembrane region" description="Helical" evidence="2">
    <location>
        <begin position="471"/>
        <end position="496"/>
    </location>
</feature>
<keyword evidence="4" id="KW-1185">Reference proteome</keyword>
<keyword evidence="2" id="KW-1133">Transmembrane helix</keyword>
<evidence type="ECO:0000256" key="2">
    <source>
        <dbReference type="SAM" id="Phobius"/>
    </source>
</evidence>
<reference evidence="3 4" key="1">
    <citation type="journal article" date="2018" name="Nat. Ecol. Evol.">
        <title>Pezizomycetes genomes reveal the molecular basis of ectomycorrhizal truffle lifestyle.</title>
        <authorList>
            <person name="Murat C."/>
            <person name="Payen T."/>
            <person name="Noel B."/>
            <person name="Kuo A."/>
            <person name="Morin E."/>
            <person name="Chen J."/>
            <person name="Kohler A."/>
            <person name="Krizsan K."/>
            <person name="Balestrini R."/>
            <person name="Da Silva C."/>
            <person name="Montanini B."/>
            <person name="Hainaut M."/>
            <person name="Levati E."/>
            <person name="Barry K.W."/>
            <person name="Belfiori B."/>
            <person name="Cichocki N."/>
            <person name="Clum A."/>
            <person name="Dockter R.B."/>
            <person name="Fauchery L."/>
            <person name="Guy J."/>
            <person name="Iotti M."/>
            <person name="Le Tacon F."/>
            <person name="Lindquist E.A."/>
            <person name="Lipzen A."/>
            <person name="Malagnac F."/>
            <person name="Mello A."/>
            <person name="Molinier V."/>
            <person name="Miyauchi S."/>
            <person name="Poulain J."/>
            <person name="Riccioni C."/>
            <person name="Rubini A."/>
            <person name="Sitrit Y."/>
            <person name="Splivallo R."/>
            <person name="Traeger S."/>
            <person name="Wang M."/>
            <person name="Zifcakova L."/>
            <person name="Wipf D."/>
            <person name="Zambonelli A."/>
            <person name="Paolocci F."/>
            <person name="Nowrousian M."/>
            <person name="Ottonello S."/>
            <person name="Baldrian P."/>
            <person name="Spatafora J.W."/>
            <person name="Henrissat B."/>
            <person name="Nagy L.G."/>
            <person name="Aury J.M."/>
            <person name="Wincker P."/>
            <person name="Grigoriev I.V."/>
            <person name="Bonfante P."/>
            <person name="Martin F.M."/>
        </authorList>
    </citation>
    <scope>NUCLEOTIDE SEQUENCE [LARGE SCALE GENOMIC DNA]</scope>
    <source>
        <strain evidence="3 4">RN42</strain>
    </source>
</reference>
<proteinExistence type="predicted"/>
<feature type="region of interest" description="Disordered" evidence="1">
    <location>
        <begin position="202"/>
        <end position="233"/>
    </location>
</feature>
<evidence type="ECO:0000313" key="4">
    <source>
        <dbReference type="Proteomes" id="UP000275078"/>
    </source>
</evidence>
<feature type="compositionally biased region" description="Low complexity" evidence="1">
    <location>
        <begin position="77"/>
        <end position="88"/>
    </location>
</feature>
<dbReference type="STRING" id="1160509.A0A3N4IPA5"/>
<feature type="compositionally biased region" description="Polar residues" evidence="1">
    <location>
        <begin position="7"/>
        <end position="17"/>
    </location>
</feature>
<keyword evidence="2" id="KW-0472">Membrane</keyword>
<dbReference type="EMBL" id="ML119645">
    <property type="protein sequence ID" value="RPA88023.1"/>
    <property type="molecule type" value="Genomic_DNA"/>
</dbReference>
<feature type="compositionally biased region" description="Polar residues" evidence="1">
    <location>
        <begin position="425"/>
        <end position="438"/>
    </location>
</feature>
<keyword evidence="2" id="KW-0812">Transmembrane</keyword>
<dbReference type="OrthoDB" id="4179406at2759"/>
<feature type="region of interest" description="Disordered" evidence="1">
    <location>
        <begin position="1"/>
        <end position="154"/>
    </location>
</feature>
<gene>
    <name evidence="3" type="ORF">BJ508DRAFT_1603</name>
</gene>
<feature type="compositionally biased region" description="Low complexity" evidence="1">
    <location>
        <begin position="39"/>
        <end position="51"/>
    </location>
</feature>
<name>A0A3N4IPA5_ASCIM</name>
<evidence type="ECO:0000313" key="3">
    <source>
        <dbReference type="EMBL" id="RPA88023.1"/>
    </source>
</evidence>
<feature type="compositionally biased region" description="Low complexity" evidence="1">
    <location>
        <begin position="381"/>
        <end position="392"/>
    </location>
</feature>
<feature type="compositionally biased region" description="Basic residues" evidence="1">
    <location>
        <begin position="370"/>
        <end position="379"/>
    </location>
</feature>
<evidence type="ECO:0000256" key="1">
    <source>
        <dbReference type="SAM" id="MobiDB-lite"/>
    </source>
</evidence>
<feature type="compositionally biased region" description="Low complexity" evidence="1">
    <location>
        <begin position="122"/>
        <end position="136"/>
    </location>
</feature>
<feature type="compositionally biased region" description="Polar residues" evidence="1">
    <location>
        <begin position="209"/>
        <end position="223"/>
    </location>
</feature>
<accession>A0A3N4IPA5</accession>
<sequence length="836" mass="92207">MNESRPKSRPSSSTLPAHSSALIAAFNWRPPVKQSGRGSDSNNSEDNTSSTIATDASPERSRDNNKAAATSSRRNNLSLLPPTSSSSPRHYREETPYSGITTRPCTPPSPSTAPEFTITAATNSDKSSDKTNNNNNIDKDMQFIYPDPETDDRAGMSASLTLERERQLEHTVRRLSMSRIHLSPGRTVRERDPRSLSPMLERDSHLLTPPSSQHNTMTSTETAPYNDGWDEDQSVGADTMPSSTLSFEVLSNSKFERIPAEERIRQHQQTAVPPFRPNSELPFPVSSNLFRRYYPGDRERERTTKPDEFRAAMAGNRNNMGVSTRNSYPGDGMRRSASVLEVGSKSELDYYPDEEGAASNLASSTGCLPHHTHTHHPRHMSASVSSSVDDTSGIPSYSQEFGHHAPNARWRFEPLPDQSVEKGSANDSPTGSITQRLQASRKVDDSSLASAYAHEISSQFEQLLRWAKRPLCFALLVAVLGFFINSLVTGIMVPMICTNPAFASSFPCLLGSVGNTQGNNTYYADFPTLMNIESSFEKIVDGAAGGTALARVMKQSEMAVSDLSTVVKYSELKCRDTLSTKLDNFAQDAKGSVRALSGWGSKVGGVLDQLLSINQYALRELHSLRHQPRPLLSLLSPSPPLDSPQTQLAISSTFNKAAEVLEHSLRILVTDGETIFTSLTRLTEQHKPIYDEIVREVVDIKKEEEVVLSSLWTKMGGNQGARKNFRDNAKLLGLIGKYEEEARGYVESTMIELDRMMADLENLRRRVAEPLLVGGAVAAAAGSRGQIPLGVHIDAIEKAVERLVRKRGERREREDGYLRRIVEREGAGGESILLEQ</sequence>